<keyword evidence="1" id="KW-0812">Transmembrane</keyword>
<organism evidence="2 3">
    <name type="scientific">Anoxynatronum buryatiense</name>
    <dbReference type="NCBI Taxonomy" id="489973"/>
    <lineage>
        <taxon>Bacteria</taxon>
        <taxon>Bacillati</taxon>
        <taxon>Bacillota</taxon>
        <taxon>Clostridia</taxon>
        <taxon>Eubacteriales</taxon>
        <taxon>Clostridiaceae</taxon>
        <taxon>Anoxynatronum</taxon>
    </lineage>
</organism>
<dbReference type="EMBL" id="FXUF01000011">
    <property type="protein sequence ID" value="SMP64069.1"/>
    <property type="molecule type" value="Genomic_DNA"/>
</dbReference>
<feature type="transmembrane region" description="Helical" evidence="1">
    <location>
        <begin position="78"/>
        <end position="98"/>
    </location>
</feature>
<name>A0AA45WXE2_9CLOT</name>
<dbReference type="Proteomes" id="UP001158066">
    <property type="component" value="Unassembled WGS sequence"/>
</dbReference>
<feature type="transmembrane region" description="Helical" evidence="1">
    <location>
        <begin position="105"/>
        <end position="125"/>
    </location>
</feature>
<feature type="transmembrane region" description="Helical" evidence="1">
    <location>
        <begin position="20"/>
        <end position="39"/>
    </location>
</feature>
<evidence type="ECO:0000313" key="3">
    <source>
        <dbReference type="Proteomes" id="UP001158066"/>
    </source>
</evidence>
<dbReference type="PANTHER" id="PTHR40044">
    <property type="entry name" value="INTEGRAL MEMBRANE PROTEIN-RELATED"/>
    <property type="match status" value="1"/>
</dbReference>
<dbReference type="PANTHER" id="PTHR40044:SF1">
    <property type="entry name" value="INTEGRAL MEMBRANE PROTEIN"/>
    <property type="match status" value="1"/>
</dbReference>
<proteinExistence type="predicted"/>
<dbReference type="InterPro" id="IPR010387">
    <property type="entry name" value="QueT"/>
</dbReference>
<dbReference type="Pfam" id="PF06177">
    <property type="entry name" value="QueT"/>
    <property type="match status" value="1"/>
</dbReference>
<keyword evidence="1" id="KW-0472">Membrane</keyword>
<dbReference type="RefSeq" id="WP_283410012.1">
    <property type="nucleotide sequence ID" value="NZ_FXUF01000011.1"/>
</dbReference>
<keyword evidence="3" id="KW-1185">Reference proteome</keyword>
<reference evidence="2" key="1">
    <citation type="submission" date="2017-05" db="EMBL/GenBank/DDBJ databases">
        <authorList>
            <person name="Varghese N."/>
            <person name="Submissions S."/>
        </authorList>
    </citation>
    <scope>NUCLEOTIDE SEQUENCE</scope>
    <source>
        <strain evidence="2">Su22</strain>
    </source>
</reference>
<gene>
    <name evidence="2" type="ORF">SAMN06296020_11197</name>
</gene>
<evidence type="ECO:0000313" key="2">
    <source>
        <dbReference type="EMBL" id="SMP64069.1"/>
    </source>
</evidence>
<dbReference type="AlphaFoldDB" id="A0AA45WXE2"/>
<sequence length="170" mass="18086">MKDQTVKKGNGLADARSLTFSAIVMALYVVIMFFTQSFAFGQYQVRIATSLYALAAINPVLIIPLGAANFLSNTIMGGLGPMDMMGGFVVGILTAAGCRHARKGHLLLVALPIMVIPTLVVPLWLSPLISVPYGILAVSIGVGQVIPGIVGVMLVKYLEGPLSDRWLSER</sequence>
<accession>A0AA45WXE2</accession>
<comment type="caution">
    <text evidence="2">The sequence shown here is derived from an EMBL/GenBank/DDBJ whole genome shotgun (WGS) entry which is preliminary data.</text>
</comment>
<keyword evidence="1" id="KW-1133">Transmembrane helix</keyword>
<evidence type="ECO:0000256" key="1">
    <source>
        <dbReference type="SAM" id="Phobius"/>
    </source>
</evidence>
<protein>
    <submittedName>
        <fullName evidence="2">QueT transporter</fullName>
    </submittedName>
</protein>
<feature type="transmembrane region" description="Helical" evidence="1">
    <location>
        <begin position="131"/>
        <end position="155"/>
    </location>
</feature>
<feature type="transmembrane region" description="Helical" evidence="1">
    <location>
        <begin position="51"/>
        <end position="72"/>
    </location>
</feature>